<dbReference type="Pfam" id="PF07330">
    <property type="entry name" value="DUF1467"/>
    <property type="match status" value="1"/>
</dbReference>
<dbReference type="AlphaFoldDB" id="A0A7W7NSN7"/>
<evidence type="ECO:0000256" key="1">
    <source>
        <dbReference type="SAM" id="Phobius"/>
    </source>
</evidence>
<evidence type="ECO:0000313" key="3">
    <source>
        <dbReference type="Proteomes" id="UP000575241"/>
    </source>
</evidence>
<name>A0A7W7NSN7_9SPHN</name>
<protein>
    <submittedName>
        <fullName evidence="2">Putative secreted protein</fullName>
    </submittedName>
</protein>
<dbReference type="Proteomes" id="UP000575241">
    <property type="component" value="Unassembled WGS sequence"/>
</dbReference>
<keyword evidence="1" id="KW-0812">Transmembrane</keyword>
<accession>A0A7W7NSN7</accession>
<feature type="transmembrane region" description="Helical" evidence="1">
    <location>
        <begin position="28"/>
        <end position="47"/>
    </location>
</feature>
<feature type="transmembrane region" description="Helical" evidence="1">
    <location>
        <begin position="74"/>
        <end position="93"/>
    </location>
</feature>
<proteinExistence type="predicted"/>
<comment type="caution">
    <text evidence="2">The sequence shown here is derived from an EMBL/GenBank/DDBJ whole genome shotgun (WGS) entry which is preliminary data.</text>
</comment>
<organism evidence="2 3">
    <name type="scientific">Sphingomonas kyeonggiensis</name>
    <dbReference type="NCBI Taxonomy" id="1268553"/>
    <lineage>
        <taxon>Bacteria</taxon>
        <taxon>Pseudomonadati</taxon>
        <taxon>Pseudomonadota</taxon>
        <taxon>Alphaproteobacteria</taxon>
        <taxon>Sphingomonadales</taxon>
        <taxon>Sphingomonadaceae</taxon>
        <taxon>Sphingomonas</taxon>
    </lineage>
</organism>
<keyword evidence="3" id="KW-1185">Reference proteome</keyword>
<sequence length="115" mass="13039">MTIMHVDGGLVSRVIWPYHIAMPWKSALAIYFLFWAFSVFLVLPFGVKTSEEAGVELVPGQAPSAPHEFNVKRIAARTTIVATILFGLFYLNYVNGWVTTEMLDWWAHMHPEKAS</sequence>
<keyword evidence="1" id="KW-0472">Membrane</keyword>
<keyword evidence="1" id="KW-1133">Transmembrane helix</keyword>
<gene>
    <name evidence="2" type="ORF">HNP52_002050</name>
</gene>
<dbReference type="EMBL" id="JACHLN010000002">
    <property type="protein sequence ID" value="MBB4838981.1"/>
    <property type="molecule type" value="Genomic_DNA"/>
</dbReference>
<dbReference type="InterPro" id="IPR009935">
    <property type="entry name" value="DUF1467"/>
</dbReference>
<reference evidence="2 3" key="1">
    <citation type="submission" date="2020-08" db="EMBL/GenBank/DDBJ databases">
        <title>Functional genomics of gut bacteria from endangered species of beetles.</title>
        <authorList>
            <person name="Carlos-Shanley C."/>
        </authorList>
    </citation>
    <scope>NUCLEOTIDE SEQUENCE [LARGE SCALE GENOMIC DNA]</scope>
    <source>
        <strain evidence="2 3">S00224</strain>
    </source>
</reference>
<evidence type="ECO:0000313" key="2">
    <source>
        <dbReference type="EMBL" id="MBB4838981.1"/>
    </source>
</evidence>